<dbReference type="EMBL" id="JBHRZH010000009">
    <property type="protein sequence ID" value="MFC3761638.1"/>
    <property type="molecule type" value="Genomic_DNA"/>
</dbReference>
<dbReference type="CDD" id="cd06267">
    <property type="entry name" value="PBP1_LacI_sugar_binding-like"/>
    <property type="match status" value="1"/>
</dbReference>
<feature type="domain" description="HTH lacI-type" evidence="4">
    <location>
        <begin position="20"/>
        <end position="74"/>
    </location>
</feature>
<reference evidence="6" key="1">
    <citation type="journal article" date="2019" name="Int. J. Syst. Evol. Microbiol.">
        <title>The Global Catalogue of Microorganisms (GCM) 10K type strain sequencing project: providing services to taxonomists for standard genome sequencing and annotation.</title>
        <authorList>
            <consortium name="The Broad Institute Genomics Platform"/>
            <consortium name="The Broad Institute Genome Sequencing Center for Infectious Disease"/>
            <person name="Wu L."/>
            <person name="Ma J."/>
        </authorList>
    </citation>
    <scope>NUCLEOTIDE SEQUENCE [LARGE SCALE GENOMIC DNA]</scope>
    <source>
        <strain evidence="6">CGMCC 4.7241</strain>
    </source>
</reference>
<dbReference type="PANTHER" id="PTHR30146">
    <property type="entry name" value="LACI-RELATED TRANSCRIPTIONAL REPRESSOR"/>
    <property type="match status" value="1"/>
</dbReference>
<dbReference type="PANTHER" id="PTHR30146:SF109">
    <property type="entry name" value="HTH-TYPE TRANSCRIPTIONAL REGULATOR GALS"/>
    <property type="match status" value="1"/>
</dbReference>
<keyword evidence="3" id="KW-0804">Transcription</keyword>
<evidence type="ECO:0000256" key="1">
    <source>
        <dbReference type="ARBA" id="ARBA00023015"/>
    </source>
</evidence>
<keyword evidence="2 5" id="KW-0238">DNA-binding</keyword>
<evidence type="ECO:0000259" key="4">
    <source>
        <dbReference type="PROSITE" id="PS50932"/>
    </source>
</evidence>
<dbReference type="InterPro" id="IPR000843">
    <property type="entry name" value="HTH_LacI"/>
</dbReference>
<dbReference type="PROSITE" id="PS50932">
    <property type="entry name" value="HTH_LACI_2"/>
    <property type="match status" value="1"/>
</dbReference>
<dbReference type="CDD" id="cd01392">
    <property type="entry name" value="HTH_LacI"/>
    <property type="match status" value="1"/>
</dbReference>
<dbReference type="SUPFAM" id="SSF53822">
    <property type="entry name" value="Periplasmic binding protein-like I"/>
    <property type="match status" value="1"/>
</dbReference>
<evidence type="ECO:0000256" key="3">
    <source>
        <dbReference type="ARBA" id="ARBA00023163"/>
    </source>
</evidence>
<keyword evidence="6" id="KW-1185">Reference proteome</keyword>
<accession>A0ABV7Y967</accession>
<dbReference type="Pfam" id="PF00356">
    <property type="entry name" value="LacI"/>
    <property type="match status" value="1"/>
</dbReference>
<name>A0ABV7Y967_9ACTN</name>
<protein>
    <submittedName>
        <fullName evidence="5">LacI family DNA-binding transcriptional regulator</fullName>
    </submittedName>
</protein>
<organism evidence="5 6">
    <name type="scientific">Tenggerimyces flavus</name>
    <dbReference type="NCBI Taxonomy" id="1708749"/>
    <lineage>
        <taxon>Bacteria</taxon>
        <taxon>Bacillati</taxon>
        <taxon>Actinomycetota</taxon>
        <taxon>Actinomycetes</taxon>
        <taxon>Propionibacteriales</taxon>
        <taxon>Nocardioidaceae</taxon>
        <taxon>Tenggerimyces</taxon>
    </lineage>
</organism>
<dbReference type="SMART" id="SM00354">
    <property type="entry name" value="HTH_LACI"/>
    <property type="match status" value="1"/>
</dbReference>
<dbReference type="SUPFAM" id="SSF47413">
    <property type="entry name" value="lambda repressor-like DNA-binding domains"/>
    <property type="match status" value="1"/>
</dbReference>
<comment type="caution">
    <text evidence="5">The sequence shown here is derived from an EMBL/GenBank/DDBJ whole genome shotgun (WGS) entry which is preliminary data.</text>
</comment>
<dbReference type="GO" id="GO:0003677">
    <property type="term" value="F:DNA binding"/>
    <property type="evidence" value="ECO:0007669"/>
    <property type="project" value="UniProtKB-KW"/>
</dbReference>
<dbReference type="InterPro" id="IPR028082">
    <property type="entry name" value="Peripla_BP_I"/>
</dbReference>
<dbReference type="Gene3D" id="3.40.50.2300">
    <property type="match status" value="2"/>
</dbReference>
<dbReference type="Proteomes" id="UP001595699">
    <property type="component" value="Unassembled WGS sequence"/>
</dbReference>
<dbReference type="InterPro" id="IPR046335">
    <property type="entry name" value="LacI/GalR-like_sensor"/>
</dbReference>
<dbReference type="InterPro" id="IPR010982">
    <property type="entry name" value="Lambda_DNA-bd_dom_sf"/>
</dbReference>
<evidence type="ECO:0000313" key="6">
    <source>
        <dbReference type="Proteomes" id="UP001595699"/>
    </source>
</evidence>
<evidence type="ECO:0000256" key="2">
    <source>
        <dbReference type="ARBA" id="ARBA00023125"/>
    </source>
</evidence>
<dbReference type="RefSeq" id="WP_205114208.1">
    <property type="nucleotide sequence ID" value="NZ_JAFBCM010000001.1"/>
</dbReference>
<dbReference type="Pfam" id="PF13377">
    <property type="entry name" value="Peripla_BP_3"/>
    <property type="match status" value="1"/>
</dbReference>
<keyword evidence="1" id="KW-0805">Transcription regulation</keyword>
<dbReference type="Gene3D" id="1.10.260.40">
    <property type="entry name" value="lambda repressor-like DNA-binding domains"/>
    <property type="match status" value="1"/>
</dbReference>
<evidence type="ECO:0000313" key="5">
    <source>
        <dbReference type="EMBL" id="MFC3761638.1"/>
    </source>
</evidence>
<sequence length="352" mass="37350">MDKQAAGSQSRASPRQLRRTTIDDIARAAGLAKATVSRALNGRDEVHPTTRERVLQTASELGYVPQAAAHALRTGRSRCLGLLLPSVQWPWLVDVLQGVADAVSDAGYTLLLFSTAKGEQTEREFVAKVLPSRPMDGLLLIVPPGLIPSIRDLAAHGLPVVVVDDRGHPAELPSVSSANHQGALLATRHLLGLGRRRIAVVAGPMDYGCCRDRLSGYREALDEASVAFDPSLVVDANFTMAGGRTAVASLVARDPTIDAVFAMNDLMAIGAMDVLGDRVPTEVSVVGFDDIAAAELTRPQLTTVHQPLYEMGQTAVSLALDAIEGGTTVQQNVMLPTRLVVRDSCGGQQGDQ</sequence>
<proteinExistence type="predicted"/>
<gene>
    <name evidence="5" type="ORF">ACFOUW_12395</name>
</gene>